<sequence length="414" mass="48185">MAAKSYTCQLYESEGIAKIVIFSGLDFDLIIHPYVYGEPLVTLQPVYFLEQLGSIAKLRVEYPKIISELETEYLIDNYLFEYSLIHDSSRICSKIDTPAFWVPDFSDFYQYHDQRRTRALTLDPLNDKSIISIQDLEGNDWPFTDYCIPKEFVDDALKESATKILEIHKQKLIAMINFTSERNGYLGKLRLLENEGYLIDFTQAVAFDYITEYSLKDKNSYRLSSDIEHERYIELPIERITAKEKYSPTLLSFYFSGLRERNPLISFTGFYNVLEYYLEEAPVLLGFQPLRTERENLQKVVELLTDQNELYTKLNSLSNTTKTKLQNDIISSSKVKIKGLRIINRTSLIKDMSDWLYGIRCAVVHSKKSRKGKTEAIFEPYSEESENITPALEVIKWLAQKCILKDNQLRKIAP</sequence>
<name>A0A0H3F4U0_RAHSY</name>
<dbReference type="HOGENOM" id="CLU_661870_0_0_6"/>
<evidence type="ECO:0000313" key="2">
    <source>
        <dbReference type="Proteomes" id="UP000007257"/>
    </source>
</evidence>
<gene>
    <name evidence="1" type="ordered locus">Rahaq_0563</name>
</gene>
<dbReference type="AlphaFoldDB" id="A0A0H3F4U0"/>
<reference evidence="2" key="1">
    <citation type="submission" date="2011-01" db="EMBL/GenBank/DDBJ databases">
        <title>Complete sequence of chromosome of Rahnella sp. Y9602.</title>
        <authorList>
            <consortium name="US DOE Joint Genome Institute"/>
            <person name="Lucas S."/>
            <person name="Copeland A."/>
            <person name="Lapidus A."/>
            <person name="Cheng J.-F."/>
            <person name="Goodwin L."/>
            <person name="Pitluck S."/>
            <person name="Lu M."/>
            <person name="Detter J.C."/>
            <person name="Han C."/>
            <person name="Tapia R."/>
            <person name="Land M."/>
            <person name="Hauser L."/>
            <person name="Kyrpides N."/>
            <person name="Ivanova N."/>
            <person name="Ovchinnikova G."/>
            <person name="Pagani I."/>
            <person name="Sobecky P.A."/>
            <person name="Martinez R.J."/>
            <person name="Woyke T."/>
        </authorList>
    </citation>
    <scope>NUCLEOTIDE SEQUENCE [LARGE SCALE GENOMIC DNA]</scope>
    <source>
        <strain evidence="2">Y9602</strain>
    </source>
</reference>
<dbReference type="EMBL" id="CP002505">
    <property type="protein sequence ID" value="ADW72190.1"/>
    <property type="molecule type" value="Genomic_DNA"/>
</dbReference>
<organism evidence="1 2">
    <name type="scientific">Rahnella sp. (strain Y9602)</name>
    <dbReference type="NCBI Taxonomy" id="2703885"/>
    <lineage>
        <taxon>Bacteria</taxon>
        <taxon>Pseudomonadati</taxon>
        <taxon>Pseudomonadota</taxon>
        <taxon>Gammaproteobacteria</taxon>
        <taxon>Enterobacterales</taxon>
        <taxon>Yersiniaceae</taxon>
        <taxon>Rahnella</taxon>
    </lineage>
</organism>
<accession>A0A0H3F4U0</accession>
<dbReference type="KEGG" id="rah:Rahaq_0563"/>
<reference evidence="1 2" key="2">
    <citation type="journal article" date="2012" name="J. Bacteriol.">
        <title>Complete Genome Sequence of Rahnella sp. Strain Y9602, a Gammaproteobacterium Isolate from Metal- and Radionuclide-Contaminated Soil.</title>
        <authorList>
            <person name="Martinez R.J."/>
            <person name="Bruce D."/>
            <person name="Detter C."/>
            <person name="Goodwin L.A."/>
            <person name="Han J."/>
            <person name="Han C.S."/>
            <person name="Held B."/>
            <person name="Land M.L."/>
            <person name="Mikhailova N."/>
            <person name="Nolan M."/>
            <person name="Pennacchio L."/>
            <person name="Pitluck S."/>
            <person name="Tapia R."/>
            <person name="Woyke T."/>
            <person name="Sobecky P.A."/>
        </authorList>
    </citation>
    <scope>NUCLEOTIDE SEQUENCE [LARGE SCALE GENOMIC DNA]</scope>
    <source>
        <strain evidence="1 2">Y9602</strain>
    </source>
</reference>
<dbReference type="RefSeq" id="WP_013573896.1">
    <property type="nucleotide sequence ID" value="NC_015061.1"/>
</dbReference>
<evidence type="ECO:0000313" key="1">
    <source>
        <dbReference type="EMBL" id="ADW72190.1"/>
    </source>
</evidence>
<proteinExistence type="predicted"/>
<dbReference type="Proteomes" id="UP000007257">
    <property type="component" value="Chromosome"/>
</dbReference>
<protein>
    <submittedName>
        <fullName evidence="1">Uncharacterized protein</fullName>
    </submittedName>
</protein>
<dbReference type="OrthoDB" id="2988509at2"/>